<dbReference type="EMBL" id="VEWN01000011">
    <property type="protein sequence ID" value="KAA1054231.1"/>
    <property type="molecule type" value="Genomic_DNA"/>
</dbReference>
<name>A0A5B0KQN6_9PROT</name>
<gene>
    <name evidence="1" type="ORF">FH063_002133</name>
</gene>
<accession>A0A5B0KQN6</accession>
<comment type="caution">
    <text evidence="1">The sequence shown here is derived from an EMBL/GenBank/DDBJ whole genome shotgun (WGS) entry which is preliminary data.</text>
</comment>
<reference evidence="1 2" key="1">
    <citation type="submission" date="2019-07" db="EMBL/GenBank/DDBJ databases">
        <title>Genome sequencing of the stress-tolerant strain Azospirillum brasilense Az19.</title>
        <authorList>
            <person name="Maroniche G.A."/>
            <person name="Garcia J.E."/>
            <person name="Pagnussat L."/>
            <person name="Amenta M."/>
            <person name="Creus C.M."/>
        </authorList>
    </citation>
    <scope>NUCLEOTIDE SEQUENCE [LARGE SCALE GENOMIC DNA]</scope>
    <source>
        <strain evidence="1 2">Az19</strain>
    </source>
</reference>
<sequence>MFSFQTKSYFLVFILLNLWLRGGVARQLTFLLSKRLAATRLSFGGRNLRQTLALLEPACLSNAGHETEPRRAPLETPYD</sequence>
<evidence type="ECO:0000313" key="1">
    <source>
        <dbReference type="EMBL" id="KAA1054231.1"/>
    </source>
</evidence>
<protein>
    <submittedName>
        <fullName evidence="1">Uncharacterized protein</fullName>
    </submittedName>
</protein>
<proteinExistence type="predicted"/>
<evidence type="ECO:0000313" key="2">
    <source>
        <dbReference type="Proteomes" id="UP000325333"/>
    </source>
</evidence>
<organism evidence="1 2">
    <name type="scientific">Azospirillum argentinense</name>
    <dbReference type="NCBI Taxonomy" id="2970906"/>
    <lineage>
        <taxon>Bacteria</taxon>
        <taxon>Pseudomonadati</taxon>
        <taxon>Pseudomonadota</taxon>
        <taxon>Alphaproteobacteria</taxon>
        <taxon>Rhodospirillales</taxon>
        <taxon>Azospirillaceae</taxon>
        <taxon>Azospirillum</taxon>
    </lineage>
</organism>
<dbReference type="AlphaFoldDB" id="A0A5B0KQN6"/>
<dbReference type="Proteomes" id="UP000325333">
    <property type="component" value="Unassembled WGS sequence"/>
</dbReference>